<evidence type="ECO:0000313" key="4">
    <source>
        <dbReference type="EMBL" id="GGE00120.1"/>
    </source>
</evidence>
<comment type="similarity">
    <text evidence="1">Belongs to the glycosyltransferase 2 family.</text>
</comment>
<dbReference type="SUPFAM" id="SSF53448">
    <property type="entry name" value="Nucleotide-diphospho-sugar transferases"/>
    <property type="match status" value="1"/>
</dbReference>
<name>A0A916ZJD0_9SPHN</name>
<dbReference type="RefSeq" id="WP_188761135.1">
    <property type="nucleotide sequence ID" value="NZ_BMJM01000001.1"/>
</dbReference>
<organism evidence="4 5">
    <name type="scientific">Sandarakinorhabdus glacialis</name>
    <dbReference type="NCBI Taxonomy" id="1614636"/>
    <lineage>
        <taxon>Bacteria</taxon>
        <taxon>Pseudomonadati</taxon>
        <taxon>Pseudomonadota</taxon>
        <taxon>Alphaproteobacteria</taxon>
        <taxon>Sphingomonadales</taxon>
        <taxon>Sphingosinicellaceae</taxon>
        <taxon>Sandarakinorhabdus</taxon>
    </lineage>
</organism>
<dbReference type="Proteomes" id="UP000635071">
    <property type="component" value="Unassembled WGS sequence"/>
</dbReference>
<keyword evidence="2" id="KW-0328">Glycosyltransferase</keyword>
<dbReference type="EMBL" id="BMJM01000001">
    <property type="protein sequence ID" value="GGE00120.1"/>
    <property type="molecule type" value="Genomic_DNA"/>
</dbReference>
<accession>A0A916ZJD0</accession>
<dbReference type="Gene3D" id="3.90.550.10">
    <property type="entry name" value="Spore Coat Polysaccharide Biosynthesis Protein SpsA, Chain A"/>
    <property type="match status" value="1"/>
</dbReference>
<dbReference type="GO" id="GO:0016757">
    <property type="term" value="F:glycosyltransferase activity"/>
    <property type="evidence" value="ECO:0007669"/>
    <property type="project" value="UniProtKB-KW"/>
</dbReference>
<evidence type="ECO:0000256" key="2">
    <source>
        <dbReference type="ARBA" id="ARBA00022676"/>
    </source>
</evidence>
<dbReference type="InterPro" id="IPR029044">
    <property type="entry name" value="Nucleotide-diphossugar_trans"/>
</dbReference>
<evidence type="ECO:0000256" key="3">
    <source>
        <dbReference type="ARBA" id="ARBA00022679"/>
    </source>
</evidence>
<evidence type="ECO:0000256" key="1">
    <source>
        <dbReference type="ARBA" id="ARBA00006739"/>
    </source>
</evidence>
<dbReference type="AlphaFoldDB" id="A0A916ZJD0"/>
<reference evidence="4" key="1">
    <citation type="journal article" date="2014" name="Int. J. Syst. Evol. Microbiol.">
        <title>Complete genome sequence of Corynebacterium casei LMG S-19264T (=DSM 44701T), isolated from a smear-ripened cheese.</title>
        <authorList>
            <consortium name="US DOE Joint Genome Institute (JGI-PGF)"/>
            <person name="Walter F."/>
            <person name="Albersmeier A."/>
            <person name="Kalinowski J."/>
            <person name="Ruckert C."/>
        </authorList>
    </citation>
    <scope>NUCLEOTIDE SEQUENCE</scope>
    <source>
        <strain evidence="4">CGMCC 1.15519</strain>
    </source>
</reference>
<evidence type="ECO:0000313" key="5">
    <source>
        <dbReference type="Proteomes" id="UP000635071"/>
    </source>
</evidence>
<gene>
    <name evidence="4" type="ORF">GCM10011529_02870</name>
</gene>
<dbReference type="PANTHER" id="PTHR43179:SF12">
    <property type="entry name" value="GALACTOFURANOSYLTRANSFERASE GLFT2"/>
    <property type="match status" value="1"/>
</dbReference>
<reference evidence="4" key="2">
    <citation type="submission" date="2020-09" db="EMBL/GenBank/DDBJ databases">
        <authorList>
            <person name="Sun Q."/>
            <person name="Zhou Y."/>
        </authorList>
    </citation>
    <scope>NUCLEOTIDE SEQUENCE</scope>
    <source>
        <strain evidence="4">CGMCC 1.15519</strain>
    </source>
</reference>
<keyword evidence="3" id="KW-0808">Transferase</keyword>
<keyword evidence="5" id="KW-1185">Reference proteome</keyword>
<protein>
    <submittedName>
        <fullName evidence="4">Rhamnosyltransferase</fullName>
    </submittedName>
</protein>
<proteinExistence type="inferred from homology"/>
<sequence length="348" mass="37547">MNATLNAAPEAAKGAAPVGVVLVNWNRWADTIEALESLLRSTVPVRVVVVDNASADGSFERIAAWAAGREPAAAASAPMARLSTPALAKPIALRRIAPDEAGTAELGAEDWLTLVDSGGNLGFAGGNNVGLRLLQTDPAVEIFWLLNNDTVVEADTAALLGARMLAEPRVGMCGTVVRYYWHPDRVQALNGHRLSWWTGTSKGINHGLSPEVAFDARQVARETDFVLGASLAVSRAFLETVGPMEESYFLYFEEADWAARNAGRFGIGFAAGAVVFHKEGGSIGSSGVPGARSEMSDYWLARSRLAFIRRHRPLLWPWHWLFSGALMARRLVRGQPAKAKSIWKAMTE</sequence>
<comment type="caution">
    <text evidence="4">The sequence shown here is derived from an EMBL/GenBank/DDBJ whole genome shotgun (WGS) entry which is preliminary data.</text>
</comment>
<dbReference type="PANTHER" id="PTHR43179">
    <property type="entry name" value="RHAMNOSYLTRANSFERASE WBBL"/>
    <property type="match status" value="1"/>
</dbReference>